<dbReference type="EMBL" id="AP021906">
    <property type="protein sequence ID" value="BBP86815.1"/>
    <property type="molecule type" value="Genomic_DNA"/>
</dbReference>
<dbReference type="Pfam" id="PF02574">
    <property type="entry name" value="S-methyl_trans"/>
    <property type="match status" value="1"/>
</dbReference>
<sequence>MNPIQSRLQAHAPLILDGALATELERKGCNLNDRLWSAKILIEQPQLIQQVHLDYFQAGADCATTASYQTTIEGFAEKGYTKEEEAIELMKRSVTLAKEARDLFGRMKRVVKDGQNHLSLDLWGHSALICLMVQNIKEITDSQSRLSLIFTDQEFRH</sequence>
<dbReference type="Proteomes" id="UP000464658">
    <property type="component" value="Chromosome"/>
</dbReference>
<dbReference type="InterPro" id="IPR003726">
    <property type="entry name" value="HCY_dom"/>
</dbReference>
<protein>
    <recommendedName>
        <fullName evidence="6">Hcy-binding domain-containing protein</fullName>
    </recommendedName>
</protein>
<keyword evidence="1" id="KW-0489">Methyltransferase</keyword>
<dbReference type="GO" id="GO:0008898">
    <property type="term" value="F:S-adenosylmethionine-homocysteine S-methyltransferase activity"/>
    <property type="evidence" value="ECO:0007669"/>
    <property type="project" value="TreeGrafter"/>
</dbReference>
<comment type="caution">
    <text evidence="5">Lacks conserved residue(s) required for the propagation of feature annotation.</text>
</comment>
<keyword evidence="4" id="KW-0862">Zinc</keyword>
<proteinExistence type="predicted"/>
<dbReference type="AlphaFoldDB" id="A0A5S9M231"/>
<dbReference type="GO" id="GO:0032259">
    <property type="term" value="P:methylation"/>
    <property type="evidence" value="ECO:0007669"/>
    <property type="project" value="UniProtKB-KW"/>
</dbReference>
<organism evidence="7 8">
    <name type="scientific">Bacillus safensis</name>
    <dbReference type="NCBI Taxonomy" id="561879"/>
    <lineage>
        <taxon>Bacteria</taxon>
        <taxon>Bacillati</taxon>
        <taxon>Bacillota</taxon>
        <taxon>Bacilli</taxon>
        <taxon>Bacillales</taxon>
        <taxon>Bacillaceae</taxon>
        <taxon>Bacillus</taxon>
    </lineage>
</organism>
<evidence type="ECO:0000259" key="6">
    <source>
        <dbReference type="PROSITE" id="PS50970"/>
    </source>
</evidence>
<dbReference type="GO" id="GO:0046872">
    <property type="term" value="F:metal ion binding"/>
    <property type="evidence" value="ECO:0007669"/>
    <property type="project" value="UniProtKB-KW"/>
</dbReference>
<feature type="domain" description="Hcy-binding" evidence="6">
    <location>
        <begin position="2"/>
        <end position="157"/>
    </location>
</feature>
<dbReference type="GO" id="GO:0033528">
    <property type="term" value="P:S-methylmethionine cycle"/>
    <property type="evidence" value="ECO:0007669"/>
    <property type="project" value="TreeGrafter"/>
</dbReference>
<dbReference type="SUPFAM" id="SSF82282">
    <property type="entry name" value="Homocysteine S-methyltransferase"/>
    <property type="match status" value="1"/>
</dbReference>
<dbReference type="PROSITE" id="PS50970">
    <property type="entry name" value="HCY"/>
    <property type="match status" value="1"/>
</dbReference>
<reference evidence="7 8" key="1">
    <citation type="submission" date="2019-12" db="EMBL/GenBank/DDBJ databases">
        <title>Full genome sequence of a Bacillus safensis strain isolated from commercially available natto in Indonesia.</title>
        <authorList>
            <person name="Yoshida M."/>
            <person name="Uomi M."/>
            <person name="Waturangi D."/>
            <person name="Ekaputri J.J."/>
            <person name="Setiamarga D.H.E."/>
        </authorList>
    </citation>
    <scope>NUCLEOTIDE SEQUENCE [LARGE SCALE GENOMIC DNA]</scope>
    <source>
        <strain evidence="7 8">IDN1</strain>
    </source>
</reference>
<dbReference type="InterPro" id="IPR036589">
    <property type="entry name" value="HCY_dom_sf"/>
</dbReference>
<evidence type="ECO:0000313" key="7">
    <source>
        <dbReference type="EMBL" id="BBP86815.1"/>
    </source>
</evidence>
<keyword evidence="2" id="KW-0808">Transferase</keyword>
<keyword evidence="3" id="KW-0479">Metal-binding</keyword>
<gene>
    <name evidence="7" type="ORF">BsIDN1_04330</name>
</gene>
<dbReference type="PANTHER" id="PTHR46015:SF1">
    <property type="entry name" value="HOMOCYSTEINE S-METHYLTRANSFERASE-LIKE ISOFORM 1"/>
    <property type="match status" value="1"/>
</dbReference>
<evidence type="ECO:0000256" key="4">
    <source>
        <dbReference type="ARBA" id="ARBA00022833"/>
    </source>
</evidence>
<dbReference type="PANTHER" id="PTHR46015">
    <property type="entry name" value="ZGC:172121"/>
    <property type="match status" value="1"/>
</dbReference>
<dbReference type="GO" id="GO:0009086">
    <property type="term" value="P:methionine biosynthetic process"/>
    <property type="evidence" value="ECO:0007669"/>
    <property type="project" value="TreeGrafter"/>
</dbReference>
<accession>A0A5S9M231</accession>
<evidence type="ECO:0000313" key="8">
    <source>
        <dbReference type="Proteomes" id="UP000464658"/>
    </source>
</evidence>
<name>A0A5S9M231_BACIA</name>
<evidence type="ECO:0000256" key="5">
    <source>
        <dbReference type="PROSITE-ProRule" id="PRU00333"/>
    </source>
</evidence>
<dbReference type="Gene3D" id="3.20.20.330">
    <property type="entry name" value="Homocysteine-binding-like domain"/>
    <property type="match status" value="1"/>
</dbReference>
<evidence type="ECO:0000256" key="1">
    <source>
        <dbReference type="ARBA" id="ARBA00022603"/>
    </source>
</evidence>
<dbReference type="InterPro" id="IPR051486">
    <property type="entry name" value="Hcy_S-methyltransferase"/>
</dbReference>
<evidence type="ECO:0000256" key="2">
    <source>
        <dbReference type="ARBA" id="ARBA00022679"/>
    </source>
</evidence>
<evidence type="ECO:0000256" key="3">
    <source>
        <dbReference type="ARBA" id="ARBA00022723"/>
    </source>
</evidence>